<proteinExistence type="predicted"/>
<dbReference type="EMBL" id="JAULSW010000008">
    <property type="protein sequence ID" value="KAK3371967.1"/>
    <property type="molecule type" value="Genomic_DNA"/>
</dbReference>
<evidence type="ECO:0000313" key="6">
    <source>
        <dbReference type="EMBL" id="KAK3371967.1"/>
    </source>
</evidence>
<feature type="repeat" description="RCC1" evidence="3">
    <location>
        <begin position="299"/>
        <end position="355"/>
    </location>
</feature>
<dbReference type="InterPro" id="IPR058923">
    <property type="entry name" value="RCC1-like_dom"/>
</dbReference>
<dbReference type="InterPro" id="IPR051553">
    <property type="entry name" value="Ran_GTPase-activating"/>
</dbReference>
<comment type="caution">
    <text evidence="6">The sequence shown here is derived from an EMBL/GenBank/DDBJ whole genome shotgun (WGS) entry which is preliminary data.</text>
</comment>
<dbReference type="GO" id="GO:0005737">
    <property type="term" value="C:cytoplasm"/>
    <property type="evidence" value="ECO:0007669"/>
    <property type="project" value="TreeGrafter"/>
</dbReference>
<dbReference type="PRINTS" id="PR00633">
    <property type="entry name" value="RCCNDNSATION"/>
</dbReference>
<evidence type="ECO:0000256" key="4">
    <source>
        <dbReference type="SAM" id="MobiDB-lite"/>
    </source>
</evidence>
<reference evidence="6" key="2">
    <citation type="submission" date="2023-06" db="EMBL/GenBank/DDBJ databases">
        <authorList>
            <consortium name="Lawrence Berkeley National Laboratory"/>
            <person name="Haridas S."/>
            <person name="Hensen N."/>
            <person name="Bonometti L."/>
            <person name="Westerberg I."/>
            <person name="Brannstrom I.O."/>
            <person name="Guillou S."/>
            <person name="Cros-Aarteil S."/>
            <person name="Calhoun S."/>
            <person name="Kuo A."/>
            <person name="Mondo S."/>
            <person name="Pangilinan J."/>
            <person name="Riley R."/>
            <person name="LaButti K."/>
            <person name="Andreopoulos B."/>
            <person name="Lipzen A."/>
            <person name="Chen C."/>
            <person name="Yanf M."/>
            <person name="Daum C."/>
            <person name="Ng V."/>
            <person name="Clum A."/>
            <person name="Steindorff A."/>
            <person name="Ohm R."/>
            <person name="Martin F."/>
            <person name="Silar P."/>
            <person name="Natvig D."/>
            <person name="Lalanne C."/>
            <person name="Gautier V."/>
            <person name="Ament-velasquez S.L."/>
            <person name="Kruys A."/>
            <person name="Hutchinson M.I."/>
            <person name="Powell A.J."/>
            <person name="Barry K."/>
            <person name="Miller A.N."/>
            <person name="Grigoriev I.V."/>
            <person name="Debuchy R."/>
            <person name="Gladieux P."/>
            <person name="Thoren M.H."/>
            <person name="Johannesson H."/>
        </authorList>
    </citation>
    <scope>NUCLEOTIDE SEQUENCE</scope>
    <source>
        <strain evidence="6">CBS 232.78</strain>
    </source>
</reference>
<dbReference type="Pfam" id="PF25390">
    <property type="entry name" value="WD40_RLD"/>
    <property type="match status" value="1"/>
</dbReference>
<feature type="region of interest" description="Disordered" evidence="4">
    <location>
        <begin position="1"/>
        <end position="21"/>
    </location>
</feature>
<feature type="region of interest" description="Disordered" evidence="4">
    <location>
        <begin position="123"/>
        <end position="160"/>
    </location>
</feature>
<feature type="compositionally biased region" description="Basic and acidic residues" evidence="4">
    <location>
        <begin position="131"/>
        <end position="141"/>
    </location>
</feature>
<keyword evidence="1" id="KW-0344">Guanine-nucleotide releasing factor</keyword>
<dbReference type="PANTHER" id="PTHR45982:SF1">
    <property type="entry name" value="REGULATOR OF CHROMOSOME CONDENSATION"/>
    <property type="match status" value="1"/>
</dbReference>
<dbReference type="Proteomes" id="UP001285441">
    <property type="component" value="Unassembled WGS sequence"/>
</dbReference>
<dbReference type="PROSITE" id="PS00626">
    <property type="entry name" value="RCC1_2"/>
    <property type="match status" value="2"/>
</dbReference>
<evidence type="ECO:0000256" key="2">
    <source>
        <dbReference type="ARBA" id="ARBA00022737"/>
    </source>
</evidence>
<reference evidence="6" key="1">
    <citation type="journal article" date="2023" name="Mol. Phylogenet. Evol.">
        <title>Genome-scale phylogeny and comparative genomics of the fungal order Sordariales.</title>
        <authorList>
            <person name="Hensen N."/>
            <person name="Bonometti L."/>
            <person name="Westerberg I."/>
            <person name="Brannstrom I.O."/>
            <person name="Guillou S."/>
            <person name="Cros-Aarteil S."/>
            <person name="Calhoun S."/>
            <person name="Haridas S."/>
            <person name="Kuo A."/>
            <person name="Mondo S."/>
            <person name="Pangilinan J."/>
            <person name="Riley R."/>
            <person name="LaButti K."/>
            <person name="Andreopoulos B."/>
            <person name="Lipzen A."/>
            <person name="Chen C."/>
            <person name="Yan M."/>
            <person name="Daum C."/>
            <person name="Ng V."/>
            <person name="Clum A."/>
            <person name="Steindorff A."/>
            <person name="Ohm R.A."/>
            <person name="Martin F."/>
            <person name="Silar P."/>
            <person name="Natvig D.O."/>
            <person name="Lalanne C."/>
            <person name="Gautier V."/>
            <person name="Ament-Velasquez S.L."/>
            <person name="Kruys A."/>
            <person name="Hutchinson M.I."/>
            <person name="Powell A.J."/>
            <person name="Barry K."/>
            <person name="Miller A.N."/>
            <person name="Grigoriev I.V."/>
            <person name="Debuchy R."/>
            <person name="Gladieux P."/>
            <person name="Hiltunen Thoren M."/>
            <person name="Johannesson H."/>
        </authorList>
    </citation>
    <scope>NUCLEOTIDE SEQUENCE</scope>
    <source>
        <strain evidence="6">CBS 232.78</strain>
    </source>
</reference>
<feature type="repeat" description="RCC1" evidence="3">
    <location>
        <begin position="52"/>
        <end position="106"/>
    </location>
</feature>
<keyword evidence="2" id="KW-0677">Repeat</keyword>
<dbReference type="PROSITE" id="PS50012">
    <property type="entry name" value="RCC1_3"/>
    <property type="match status" value="6"/>
</dbReference>
<organism evidence="6 7">
    <name type="scientific">Podospora didyma</name>
    <dbReference type="NCBI Taxonomy" id="330526"/>
    <lineage>
        <taxon>Eukaryota</taxon>
        <taxon>Fungi</taxon>
        <taxon>Dikarya</taxon>
        <taxon>Ascomycota</taxon>
        <taxon>Pezizomycotina</taxon>
        <taxon>Sordariomycetes</taxon>
        <taxon>Sordariomycetidae</taxon>
        <taxon>Sordariales</taxon>
        <taxon>Podosporaceae</taxon>
        <taxon>Podospora</taxon>
    </lineage>
</organism>
<dbReference type="InterPro" id="IPR009091">
    <property type="entry name" value="RCC1/BLIP-II"/>
</dbReference>
<dbReference type="InterPro" id="IPR000408">
    <property type="entry name" value="Reg_chr_condens"/>
</dbReference>
<dbReference type="AlphaFoldDB" id="A0AAE0N5W2"/>
<accession>A0AAE0N5W2</accession>
<feature type="compositionally biased region" description="Basic residues" evidence="4">
    <location>
        <begin position="1"/>
        <end position="13"/>
    </location>
</feature>
<feature type="repeat" description="RCC1" evidence="3">
    <location>
        <begin position="356"/>
        <end position="420"/>
    </location>
</feature>
<gene>
    <name evidence="6" type="ORF">B0H63DRAFT_284444</name>
</gene>
<dbReference type="SUPFAM" id="SSF50985">
    <property type="entry name" value="RCC1/BLIP-II"/>
    <property type="match status" value="1"/>
</dbReference>
<feature type="domain" description="RCC1-like" evidence="5">
    <location>
        <begin position="54"/>
        <end position="469"/>
    </location>
</feature>
<name>A0AAE0N5W2_9PEZI</name>
<keyword evidence="7" id="KW-1185">Reference proteome</keyword>
<feature type="repeat" description="RCC1" evidence="3">
    <location>
        <begin position="421"/>
        <end position="473"/>
    </location>
</feature>
<feature type="repeat" description="RCC1" evidence="3">
    <location>
        <begin position="242"/>
        <end position="298"/>
    </location>
</feature>
<evidence type="ECO:0000256" key="1">
    <source>
        <dbReference type="ARBA" id="ARBA00022658"/>
    </source>
</evidence>
<dbReference type="GO" id="GO:0005085">
    <property type="term" value="F:guanyl-nucleotide exchange factor activity"/>
    <property type="evidence" value="ECO:0007669"/>
    <property type="project" value="TreeGrafter"/>
</dbReference>
<sequence>MPPSKKSARGSKRHHEDGLPDLATLVDHAKRLKISGPPPSPLTFILKHTRPMKIYVCGGNSGGELGLGPAVKSGNVTRPVLNPLLSDAGVVHISTGGMHGAALTKDNKILTWGVNDSGALGRDVTWDGGMVDEKDNEDRNSDSASDDGADLNPNESTPTEVDITSVAGNAIFAQLATTDNATFALTNTGLVYGWGTFRSNEGEQAFSSTVEIQRRPVLIPALKGVVKIRCGGNHVVALTADGTVSTWGRGTEGQLGRRFSKRIVDWTKEGLVPRKVAALKNICNISTGANHSFAMDRDGHVWSWGLNNAGQTGIDDSLGEFGGFVTIPTLVTSLRGHDIAQLEAGSFHSLAVTEDGKCLAWGRLYSFATGLKIDSLPADSIINDYAGRPSILKTPTPVEGLQNVSCVAAASEHSLAVTKEHKVYTWGLNLSGQLGQKGEEIKVATLLDRIAIKGKPIVWAGAGGQYTMLGEAAEPNHDPKNDAYGISRLSEDLDELL</sequence>
<evidence type="ECO:0000313" key="7">
    <source>
        <dbReference type="Proteomes" id="UP001285441"/>
    </source>
</evidence>
<dbReference type="Gene3D" id="2.130.10.30">
    <property type="entry name" value="Regulator of chromosome condensation 1/beta-lactamase-inhibitor protein II"/>
    <property type="match status" value="1"/>
</dbReference>
<dbReference type="PANTHER" id="PTHR45982">
    <property type="entry name" value="REGULATOR OF CHROMOSOME CONDENSATION"/>
    <property type="match status" value="1"/>
</dbReference>
<evidence type="ECO:0000256" key="3">
    <source>
        <dbReference type="PROSITE-ProRule" id="PRU00235"/>
    </source>
</evidence>
<protein>
    <submittedName>
        <fullName evidence="6">Regulator of chromosome condensation 1/beta-lactamase-inhibitor protein II</fullName>
    </submittedName>
</protein>
<evidence type="ECO:0000259" key="5">
    <source>
        <dbReference type="Pfam" id="PF25390"/>
    </source>
</evidence>
<feature type="repeat" description="RCC1" evidence="3">
    <location>
        <begin position="189"/>
        <end position="241"/>
    </location>
</feature>